<dbReference type="AlphaFoldDB" id="A0A0R2NI08"/>
<dbReference type="Proteomes" id="UP000051249">
    <property type="component" value="Unassembled WGS sequence"/>
</dbReference>
<accession>A0A0R2NI08</accession>
<dbReference type="Gene3D" id="1.10.1660.10">
    <property type="match status" value="1"/>
</dbReference>
<protein>
    <recommendedName>
        <fullName evidence="5">HTH merR-type domain-containing protein</fullName>
    </recommendedName>
</protein>
<dbReference type="PANTHER" id="PTHR30204">
    <property type="entry name" value="REDOX-CYCLING DRUG-SENSING TRANSCRIPTIONAL ACTIVATOR SOXR"/>
    <property type="match status" value="1"/>
</dbReference>
<evidence type="ECO:0000313" key="6">
    <source>
        <dbReference type="EMBL" id="KRO25439.1"/>
    </source>
</evidence>
<dbReference type="SUPFAM" id="SSF46955">
    <property type="entry name" value="Putative DNA-binding domain"/>
    <property type="match status" value="1"/>
</dbReference>
<keyword evidence="7" id="KW-1185">Reference proteome</keyword>
<keyword evidence="2" id="KW-0805">Transcription regulation</keyword>
<dbReference type="InterPro" id="IPR047057">
    <property type="entry name" value="MerR_fam"/>
</dbReference>
<comment type="caution">
    <text evidence="6">The sequence shown here is derived from an EMBL/GenBank/DDBJ whole genome shotgun (WGS) entry which is preliminary data.</text>
</comment>
<dbReference type="InterPro" id="IPR000551">
    <property type="entry name" value="MerR-type_HTH_dom"/>
</dbReference>
<dbReference type="PROSITE" id="PS50937">
    <property type="entry name" value="HTH_MERR_2"/>
    <property type="match status" value="1"/>
</dbReference>
<dbReference type="PRINTS" id="PR00040">
    <property type="entry name" value="HTHMERR"/>
</dbReference>
<organism evidence="6 7">
    <name type="scientific">Pediococcus argentinicus</name>
    <dbReference type="NCBI Taxonomy" id="480391"/>
    <lineage>
        <taxon>Bacteria</taxon>
        <taxon>Bacillati</taxon>
        <taxon>Bacillota</taxon>
        <taxon>Bacilli</taxon>
        <taxon>Lactobacillales</taxon>
        <taxon>Lactobacillaceae</taxon>
        <taxon>Pediococcus</taxon>
    </lineage>
</organism>
<keyword evidence="3" id="KW-0238">DNA-binding</keyword>
<evidence type="ECO:0000256" key="3">
    <source>
        <dbReference type="ARBA" id="ARBA00023125"/>
    </source>
</evidence>
<evidence type="ECO:0000259" key="5">
    <source>
        <dbReference type="PROSITE" id="PS50937"/>
    </source>
</evidence>
<keyword evidence="4" id="KW-0804">Transcription</keyword>
<sequence length="295" mass="33705">MKNELTAGAFAKLCGTTKATLRWYRKVGLLIPKAIGDNGYAYYGTEQLIQFSTIQALQKVGYTLNQIKSYSDFDNADNSFLEKQISQLDQEISILQTQRDYLKNLLNTQKSLSKRWKADSKNGDSKVIHYEKTFYLMIPTSADNPAYYQKQLFEFKELLSELDLPSDSTIITFLDENHLEKKVFSNGFWVGIQIKDDKLTPILKESKNTIAKRARIFTRPAGNYFTYLTSFALETTPEQSNKSVNPMVQGQIMALRAARRKKAILSAGLLETPVTIKEQEKGIKYLFMEISILIK</sequence>
<dbReference type="SMART" id="SM00422">
    <property type="entry name" value="HTH_MERR"/>
    <property type="match status" value="1"/>
</dbReference>
<dbReference type="GO" id="GO:0003677">
    <property type="term" value="F:DNA binding"/>
    <property type="evidence" value="ECO:0007669"/>
    <property type="project" value="UniProtKB-KW"/>
</dbReference>
<dbReference type="GO" id="GO:0003700">
    <property type="term" value="F:DNA-binding transcription factor activity"/>
    <property type="evidence" value="ECO:0007669"/>
    <property type="project" value="InterPro"/>
</dbReference>
<dbReference type="EMBL" id="JQCQ01000010">
    <property type="protein sequence ID" value="KRO25439.1"/>
    <property type="molecule type" value="Genomic_DNA"/>
</dbReference>
<name>A0A0R2NI08_9LACO</name>
<dbReference type="OrthoDB" id="9773308at2"/>
<dbReference type="RefSeq" id="WP_057798907.1">
    <property type="nucleotide sequence ID" value="NZ_BJZZ01000009.1"/>
</dbReference>
<dbReference type="PATRIC" id="fig|480391.4.peg.173"/>
<dbReference type="PANTHER" id="PTHR30204:SF69">
    <property type="entry name" value="MERR-FAMILY TRANSCRIPTIONAL REGULATOR"/>
    <property type="match status" value="1"/>
</dbReference>
<feature type="domain" description="HTH merR-type" evidence="5">
    <location>
        <begin position="4"/>
        <end position="73"/>
    </location>
</feature>
<evidence type="ECO:0000313" key="7">
    <source>
        <dbReference type="Proteomes" id="UP000051249"/>
    </source>
</evidence>
<reference evidence="6 7" key="1">
    <citation type="journal article" date="2015" name="Genome Announc.">
        <title>Expanding the biotechnology potential of lactobacilli through comparative genomics of 213 strains and associated genera.</title>
        <authorList>
            <person name="Sun Z."/>
            <person name="Harris H.M."/>
            <person name="McCann A."/>
            <person name="Guo C."/>
            <person name="Argimon S."/>
            <person name="Zhang W."/>
            <person name="Yang X."/>
            <person name="Jeffery I.B."/>
            <person name="Cooney J.C."/>
            <person name="Kagawa T.F."/>
            <person name="Liu W."/>
            <person name="Song Y."/>
            <person name="Salvetti E."/>
            <person name="Wrobel A."/>
            <person name="Rasinkangas P."/>
            <person name="Parkhill J."/>
            <person name="Rea M.C."/>
            <person name="O'Sullivan O."/>
            <person name="Ritari J."/>
            <person name="Douillard F.P."/>
            <person name="Paul Ross R."/>
            <person name="Yang R."/>
            <person name="Briner A.E."/>
            <person name="Felis G.E."/>
            <person name="de Vos W.M."/>
            <person name="Barrangou R."/>
            <person name="Klaenhammer T.R."/>
            <person name="Caufield P.W."/>
            <person name="Cui Y."/>
            <person name="Zhang H."/>
            <person name="O'Toole P.W."/>
        </authorList>
    </citation>
    <scope>NUCLEOTIDE SEQUENCE [LARGE SCALE GENOMIC DNA]</scope>
    <source>
        <strain evidence="6 7">DSM 23026</strain>
    </source>
</reference>
<dbReference type="InterPro" id="IPR009061">
    <property type="entry name" value="DNA-bd_dom_put_sf"/>
</dbReference>
<gene>
    <name evidence="6" type="ORF">IV88_GL000170</name>
</gene>
<evidence type="ECO:0000256" key="4">
    <source>
        <dbReference type="ARBA" id="ARBA00023163"/>
    </source>
</evidence>
<proteinExistence type="predicted"/>
<dbReference type="Pfam" id="PF13411">
    <property type="entry name" value="MerR_1"/>
    <property type="match status" value="1"/>
</dbReference>
<evidence type="ECO:0000256" key="1">
    <source>
        <dbReference type="ARBA" id="ARBA00022491"/>
    </source>
</evidence>
<evidence type="ECO:0000256" key="2">
    <source>
        <dbReference type="ARBA" id="ARBA00023015"/>
    </source>
</evidence>
<keyword evidence="1" id="KW-0678">Repressor</keyword>